<evidence type="ECO:0000256" key="5">
    <source>
        <dbReference type="ARBA" id="ARBA00023136"/>
    </source>
</evidence>
<reference evidence="9" key="1">
    <citation type="submission" date="2021-01" db="EMBL/GenBank/DDBJ databases">
        <title>YIM 132084 draft genome.</title>
        <authorList>
            <person name="An D."/>
        </authorList>
    </citation>
    <scope>NUCLEOTIDE SEQUENCE</scope>
    <source>
        <strain evidence="9">YIM 132084</strain>
    </source>
</reference>
<dbReference type="GO" id="GO:0005886">
    <property type="term" value="C:plasma membrane"/>
    <property type="evidence" value="ECO:0007669"/>
    <property type="project" value="UniProtKB-SubCell"/>
</dbReference>
<dbReference type="AlphaFoldDB" id="A0A938YAX0"/>
<feature type="transmembrane region" description="Helical" evidence="7">
    <location>
        <begin position="140"/>
        <end position="159"/>
    </location>
</feature>
<dbReference type="InterPro" id="IPR020846">
    <property type="entry name" value="MFS_dom"/>
</dbReference>
<dbReference type="PROSITE" id="PS50850">
    <property type="entry name" value="MFS"/>
    <property type="match status" value="1"/>
</dbReference>
<feature type="transmembrane region" description="Helical" evidence="7">
    <location>
        <begin position="305"/>
        <end position="325"/>
    </location>
</feature>
<feature type="transmembrane region" description="Helical" evidence="7">
    <location>
        <begin position="82"/>
        <end position="101"/>
    </location>
</feature>
<evidence type="ECO:0000256" key="6">
    <source>
        <dbReference type="SAM" id="MobiDB-lite"/>
    </source>
</evidence>
<evidence type="ECO:0000313" key="10">
    <source>
        <dbReference type="Proteomes" id="UP000663792"/>
    </source>
</evidence>
<feature type="region of interest" description="Disordered" evidence="6">
    <location>
        <begin position="515"/>
        <end position="538"/>
    </location>
</feature>
<dbReference type="SUPFAM" id="SSF103473">
    <property type="entry name" value="MFS general substrate transporter"/>
    <property type="match status" value="1"/>
</dbReference>
<evidence type="ECO:0000256" key="4">
    <source>
        <dbReference type="ARBA" id="ARBA00022989"/>
    </source>
</evidence>
<dbReference type="CDD" id="cd17321">
    <property type="entry name" value="MFS_MMR_MDR_like"/>
    <property type="match status" value="1"/>
</dbReference>
<dbReference type="PANTHER" id="PTHR42718">
    <property type="entry name" value="MAJOR FACILITATOR SUPERFAMILY MULTIDRUG TRANSPORTER MFSC"/>
    <property type="match status" value="1"/>
</dbReference>
<feature type="transmembrane region" description="Helical" evidence="7">
    <location>
        <begin position="171"/>
        <end position="190"/>
    </location>
</feature>
<keyword evidence="4 7" id="KW-1133">Transmembrane helix</keyword>
<dbReference type="Proteomes" id="UP000663792">
    <property type="component" value="Unassembled WGS sequence"/>
</dbReference>
<dbReference type="GO" id="GO:0022857">
    <property type="term" value="F:transmembrane transporter activity"/>
    <property type="evidence" value="ECO:0007669"/>
    <property type="project" value="InterPro"/>
</dbReference>
<feature type="transmembrane region" description="Helical" evidence="7">
    <location>
        <begin position="230"/>
        <end position="251"/>
    </location>
</feature>
<keyword evidence="5 7" id="KW-0472">Membrane</keyword>
<evidence type="ECO:0000256" key="1">
    <source>
        <dbReference type="ARBA" id="ARBA00004651"/>
    </source>
</evidence>
<sequence length="538" mass="55003">MGARGQQTGRGAARLTLLAMTLANGMILVDQTAVPLALPDIMGTFRVQSSTVQWVLTASLLPLAGLLVLGGRLGDLLGRRRIFLLGSVLFAGASAVAGLAPTFPILLVARVVQGAGGALMLPATVAIVRGAFPRSDAGRALGLMGGIAAVAGALGPTIGGGLTSSLGWRSVLLINLPLLAVTLVLTLRAVPADQARSGRVHVDLAGTVLLCLTLIGLVLGLSSSSGDGGFASPAVLVPLAVAVASGIGFVVRERRCHDPLMDFGLLRRHRNYLGATLSQGLGGVVEMGLGIIFPLLLILNLEMDPGLAGLALIPTTLPMIILAPLAGRWYDAVGGRVPLVTGFLLLAVSGVALALAVHANEFLPMLPGLLLYGSGLAIVLTVNDPVSLDTVPDRDSGQASGVSATAEQGGGAIGIALLYAVFHTTYLAKLDDEVAARGLPALDDVTGTALRDQLVAEEATGLRPEDFDATLSVYLGASRRASDFGYGAAFLVVTVVGVIGAAVSWWLVRKPPADPADQIDDQIDEDPSSGRQSEPSGP</sequence>
<feature type="transmembrane region" description="Helical" evidence="7">
    <location>
        <begin position="272"/>
        <end position="299"/>
    </location>
</feature>
<keyword evidence="10" id="KW-1185">Reference proteome</keyword>
<comment type="subcellular location">
    <subcellularLocation>
        <location evidence="1">Cell membrane</location>
        <topology evidence="1">Multi-pass membrane protein</topology>
    </subcellularLocation>
</comment>
<dbReference type="Gene3D" id="1.20.1250.20">
    <property type="entry name" value="MFS general substrate transporter like domains"/>
    <property type="match status" value="1"/>
</dbReference>
<gene>
    <name evidence="9" type="ORF">JL106_02950</name>
</gene>
<keyword evidence="2" id="KW-0813">Transport</keyword>
<feature type="transmembrane region" description="Helical" evidence="7">
    <location>
        <begin position="362"/>
        <end position="382"/>
    </location>
</feature>
<feature type="compositionally biased region" description="Acidic residues" evidence="6">
    <location>
        <begin position="517"/>
        <end position="527"/>
    </location>
</feature>
<feature type="compositionally biased region" description="Polar residues" evidence="6">
    <location>
        <begin position="529"/>
        <end position="538"/>
    </location>
</feature>
<organism evidence="9 10">
    <name type="scientific">Nakamurella leprariae</name>
    <dbReference type="NCBI Taxonomy" id="2803911"/>
    <lineage>
        <taxon>Bacteria</taxon>
        <taxon>Bacillati</taxon>
        <taxon>Actinomycetota</taxon>
        <taxon>Actinomycetes</taxon>
        <taxon>Nakamurellales</taxon>
        <taxon>Nakamurellaceae</taxon>
        <taxon>Nakamurella</taxon>
    </lineage>
</organism>
<keyword evidence="3 7" id="KW-0812">Transmembrane</keyword>
<feature type="domain" description="Major facilitator superfamily (MFS) profile" evidence="8">
    <location>
        <begin position="16"/>
        <end position="512"/>
    </location>
</feature>
<dbReference type="PANTHER" id="PTHR42718:SF9">
    <property type="entry name" value="MAJOR FACILITATOR SUPERFAMILY MULTIDRUG TRANSPORTER MFSC"/>
    <property type="match status" value="1"/>
</dbReference>
<feature type="transmembrane region" description="Helical" evidence="7">
    <location>
        <begin position="12"/>
        <end position="31"/>
    </location>
</feature>
<dbReference type="Gene3D" id="1.20.1720.10">
    <property type="entry name" value="Multidrug resistance protein D"/>
    <property type="match status" value="1"/>
</dbReference>
<evidence type="ECO:0000256" key="2">
    <source>
        <dbReference type="ARBA" id="ARBA00022448"/>
    </source>
</evidence>
<feature type="transmembrane region" description="Helical" evidence="7">
    <location>
        <begin position="337"/>
        <end position="356"/>
    </location>
</feature>
<dbReference type="RefSeq" id="WP_205259202.1">
    <property type="nucleotide sequence ID" value="NZ_JAERWK010000005.1"/>
</dbReference>
<feature type="transmembrane region" description="Helical" evidence="7">
    <location>
        <begin position="202"/>
        <end position="224"/>
    </location>
</feature>
<evidence type="ECO:0000259" key="8">
    <source>
        <dbReference type="PROSITE" id="PS50850"/>
    </source>
</evidence>
<accession>A0A938YAX0</accession>
<feature type="transmembrane region" description="Helical" evidence="7">
    <location>
        <begin position="51"/>
        <end position="70"/>
    </location>
</feature>
<name>A0A938YAX0_9ACTN</name>
<protein>
    <submittedName>
        <fullName evidence="9">MFS transporter</fullName>
    </submittedName>
</protein>
<dbReference type="InterPro" id="IPR011701">
    <property type="entry name" value="MFS"/>
</dbReference>
<evidence type="ECO:0000313" key="9">
    <source>
        <dbReference type="EMBL" id="MBM9466236.1"/>
    </source>
</evidence>
<dbReference type="EMBL" id="JAERWK010000005">
    <property type="protein sequence ID" value="MBM9466236.1"/>
    <property type="molecule type" value="Genomic_DNA"/>
</dbReference>
<dbReference type="Pfam" id="PF07690">
    <property type="entry name" value="MFS_1"/>
    <property type="match status" value="1"/>
</dbReference>
<comment type="caution">
    <text evidence="9">The sequence shown here is derived from an EMBL/GenBank/DDBJ whole genome shotgun (WGS) entry which is preliminary data.</text>
</comment>
<feature type="transmembrane region" description="Helical" evidence="7">
    <location>
        <begin position="484"/>
        <end position="508"/>
    </location>
</feature>
<dbReference type="InterPro" id="IPR036259">
    <property type="entry name" value="MFS_trans_sf"/>
</dbReference>
<evidence type="ECO:0000256" key="3">
    <source>
        <dbReference type="ARBA" id="ARBA00022692"/>
    </source>
</evidence>
<evidence type="ECO:0000256" key="7">
    <source>
        <dbReference type="SAM" id="Phobius"/>
    </source>
</evidence>
<feature type="transmembrane region" description="Helical" evidence="7">
    <location>
        <begin position="107"/>
        <end position="128"/>
    </location>
</feature>
<proteinExistence type="predicted"/>